<gene>
    <name evidence="2" type="ORF">XccvBFoX4_gp67c</name>
</gene>
<sequence length="240" mass="26097">MPRVPTSCATPFNCSSMESCLVVKKKSNYTDISVDIESLSVRGTAAILSIGATMFNRNTGEMGNPFYRVVDINSVLNRPEFHVQDSTLRWWLGQGAAADDLFGSEHIGTIEEIARAFNTYSVSEGDLEIWAGPSHFDLAAITHAIAVAGEQPHFKYWLARDLNTLCALADFDKRILKFQGIKHRADHDAIHQAKIACTAMWICGAPGVAKASPQHASAFWAENDGANAAVAAAVDEDDEL</sequence>
<accession>A0A858WLI8</accession>
<dbReference type="EMBL" id="MT161385">
    <property type="protein sequence ID" value="QJI53021.1"/>
    <property type="molecule type" value="Genomic_DNA"/>
</dbReference>
<reference evidence="2" key="1">
    <citation type="submission" date="2020-03" db="EMBL/GenBank/DDBJ databases">
        <title>Development of an integrated pest management strategy to control Xanthomonas campestris pv. campestris by using bacteriophages.</title>
        <authorList>
            <person name="Holtappels D."/>
            <person name="Rombouts S."/>
            <person name="Lavigne R."/>
            <person name="Wagemans J."/>
        </authorList>
    </citation>
    <scope>NUCLEOTIDE SEQUENCE</scope>
</reference>
<dbReference type="SUPFAM" id="SSF53098">
    <property type="entry name" value="Ribonuclease H-like"/>
    <property type="match status" value="1"/>
</dbReference>
<protein>
    <submittedName>
        <fullName evidence="2">3'-5' exoribonuclease</fullName>
    </submittedName>
</protein>
<proteinExistence type="predicted"/>
<feature type="domain" description="3'-5' exoribonuclease Rv2179c-like" evidence="1">
    <location>
        <begin position="31"/>
        <end position="198"/>
    </location>
</feature>
<dbReference type="InterPro" id="IPR036397">
    <property type="entry name" value="RNaseH_sf"/>
</dbReference>
<organism evidence="2 3">
    <name type="scientific">Xanthomonas phage FoX4</name>
    <dbReference type="NCBI Taxonomy" id="2723900"/>
    <lineage>
        <taxon>Viruses</taxon>
        <taxon>Duplodnaviria</taxon>
        <taxon>Heunggongvirae</taxon>
        <taxon>Uroviricota</taxon>
        <taxon>Caudoviricetes</taxon>
        <taxon>Foxquatrovirus</taxon>
        <taxon>Foxquatrovirus fox4</taxon>
    </lineage>
</organism>
<dbReference type="Proteomes" id="UP000671952">
    <property type="component" value="Segment"/>
</dbReference>
<dbReference type="GO" id="GO:0003676">
    <property type="term" value="F:nucleic acid binding"/>
    <property type="evidence" value="ECO:0007669"/>
    <property type="project" value="InterPro"/>
</dbReference>
<name>A0A858WLI8_9CAUD</name>
<dbReference type="InterPro" id="IPR033390">
    <property type="entry name" value="Rv2179c-like"/>
</dbReference>
<keyword evidence="3" id="KW-1185">Reference proteome</keyword>
<dbReference type="InterPro" id="IPR012337">
    <property type="entry name" value="RNaseH-like_sf"/>
</dbReference>
<dbReference type="Pfam" id="PF16473">
    <property type="entry name" value="Rv2179c-like"/>
    <property type="match status" value="1"/>
</dbReference>
<evidence type="ECO:0000313" key="3">
    <source>
        <dbReference type="Proteomes" id="UP000671952"/>
    </source>
</evidence>
<evidence type="ECO:0000259" key="1">
    <source>
        <dbReference type="Pfam" id="PF16473"/>
    </source>
</evidence>
<evidence type="ECO:0000313" key="2">
    <source>
        <dbReference type="EMBL" id="QJI53021.1"/>
    </source>
</evidence>
<dbReference type="Gene3D" id="3.30.420.10">
    <property type="entry name" value="Ribonuclease H-like superfamily/Ribonuclease H"/>
    <property type="match status" value="1"/>
</dbReference>